<keyword evidence="3" id="KW-1185">Reference proteome</keyword>
<evidence type="ECO:0000313" key="2">
    <source>
        <dbReference type="EMBL" id="KAK3852131.1"/>
    </source>
</evidence>
<sequence>MGIRHSKKSHDIQSSPKKNGSTAETEVKIKELPEDGAPVKVEDKPAGETIEEVAEKTTTTTTEAAPNGEANADQTKVELVAGDRVDKKKGGGGWVEMDWRVERDRRVEMDWKGKDGLEG</sequence>
<dbReference type="AlphaFoldDB" id="A0AAE1EJZ6"/>
<evidence type="ECO:0000256" key="1">
    <source>
        <dbReference type="SAM" id="MobiDB-lite"/>
    </source>
</evidence>
<dbReference type="EMBL" id="JAWQEG010007575">
    <property type="protein sequence ID" value="KAK3852131.1"/>
    <property type="molecule type" value="Genomic_DNA"/>
</dbReference>
<reference evidence="2" key="1">
    <citation type="submission" date="2023-10" db="EMBL/GenBank/DDBJ databases">
        <title>Genome assemblies of two species of porcelain crab, Petrolisthes cinctipes and Petrolisthes manimaculis (Anomura: Porcellanidae).</title>
        <authorList>
            <person name="Angst P."/>
        </authorList>
    </citation>
    <scope>NUCLEOTIDE SEQUENCE</scope>
    <source>
        <strain evidence="2">PB745_01</strain>
        <tissue evidence="2">Gill</tissue>
    </source>
</reference>
<protein>
    <submittedName>
        <fullName evidence="2">Uncharacterized protein</fullName>
    </submittedName>
</protein>
<organism evidence="2 3">
    <name type="scientific">Petrolisthes cinctipes</name>
    <name type="common">Flat porcelain crab</name>
    <dbReference type="NCBI Taxonomy" id="88211"/>
    <lineage>
        <taxon>Eukaryota</taxon>
        <taxon>Metazoa</taxon>
        <taxon>Ecdysozoa</taxon>
        <taxon>Arthropoda</taxon>
        <taxon>Crustacea</taxon>
        <taxon>Multicrustacea</taxon>
        <taxon>Malacostraca</taxon>
        <taxon>Eumalacostraca</taxon>
        <taxon>Eucarida</taxon>
        <taxon>Decapoda</taxon>
        <taxon>Pleocyemata</taxon>
        <taxon>Anomura</taxon>
        <taxon>Galatheoidea</taxon>
        <taxon>Porcellanidae</taxon>
        <taxon>Petrolisthes</taxon>
    </lineage>
</organism>
<evidence type="ECO:0000313" key="3">
    <source>
        <dbReference type="Proteomes" id="UP001286313"/>
    </source>
</evidence>
<feature type="compositionally biased region" description="Polar residues" evidence="1">
    <location>
        <begin position="12"/>
        <end position="24"/>
    </location>
</feature>
<dbReference type="Proteomes" id="UP001286313">
    <property type="component" value="Unassembled WGS sequence"/>
</dbReference>
<feature type="region of interest" description="Disordered" evidence="1">
    <location>
        <begin position="1"/>
        <end position="48"/>
    </location>
</feature>
<gene>
    <name evidence="2" type="ORF">Pcinc_041270</name>
</gene>
<accession>A0AAE1EJZ6</accession>
<comment type="caution">
    <text evidence="2">The sequence shown here is derived from an EMBL/GenBank/DDBJ whole genome shotgun (WGS) entry which is preliminary data.</text>
</comment>
<proteinExistence type="predicted"/>
<name>A0AAE1EJZ6_PETCI</name>